<dbReference type="EMBL" id="JBJQOH010000008">
    <property type="protein sequence ID" value="KAL3675247.1"/>
    <property type="molecule type" value="Genomic_DNA"/>
</dbReference>
<reference evidence="2 3" key="1">
    <citation type="submission" date="2024-09" db="EMBL/GenBank/DDBJ databases">
        <title>Chromosome-scale assembly of Riccia sorocarpa.</title>
        <authorList>
            <person name="Paukszto L."/>
        </authorList>
    </citation>
    <scope>NUCLEOTIDE SEQUENCE [LARGE SCALE GENOMIC DNA]</scope>
    <source>
        <strain evidence="2">LP-2024</strain>
        <tissue evidence="2">Aerial parts of the thallus</tissue>
    </source>
</reference>
<gene>
    <name evidence="2" type="ORF">R1sor_025195</name>
</gene>
<comment type="caution">
    <text evidence="2">The sequence shown here is derived from an EMBL/GenBank/DDBJ whole genome shotgun (WGS) entry which is preliminary data.</text>
</comment>
<name>A0ABD3GAN8_9MARC</name>
<evidence type="ECO:0000313" key="2">
    <source>
        <dbReference type="EMBL" id="KAL3675247.1"/>
    </source>
</evidence>
<dbReference type="SUPFAM" id="SSF56112">
    <property type="entry name" value="Protein kinase-like (PK-like)"/>
    <property type="match status" value="1"/>
</dbReference>
<feature type="compositionally biased region" description="Polar residues" evidence="1">
    <location>
        <begin position="281"/>
        <end position="290"/>
    </location>
</feature>
<dbReference type="AlphaFoldDB" id="A0ABD3GAN8"/>
<evidence type="ECO:0000313" key="3">
    <source>
        <dbReference type="Proteomes" id="UP001633002"/>
    </source>
</evidence>
<sequence length="385" mass="43030">MEVVTGSWSLSRSDQELLTNHVKNMTSCVMGHLADQYRQLCSKGGRPFSERELRIFQKFDADLKVAKTMGLGMKGGHQGGIQLPNAIVRLHNVNIEKKKPLGAGVHGSVYSCYVREIIGFDPTILYTVKEYKENNVVLTMEKRDREILAARTQHFGVVRAIGFSIDDTTVAIFPYWNGGSLYSFSELVRISMDTTKNISMKSLARQTRSSNTTDNTVDPQSASHDLVTIASPIPTDIDHENTVNALQARTSDLEDHLLFHDSKMNAAQSHSPVPSDEPTLHTPSQNICDTSSRDQHPDTITPIPTVSEEDSNFRASLILKRKVIDPTPSISRKLTFTPEKHSPIVVSIDNLEYAHRNDIFQGLILNIYGNPDPQDNKSCFLMFDM</sequence>
<keyword evidence="3" id="KW-1185">Reference proteome</keyword>
<proteinExistence type="predicted"/>
<protein>
    <submittedName>
        <fullName evidence="2">Uncharacterized protein</fullName>
    </submittedName>
</protein>
<dbReference type="InterPro" id="IPR011009">
    <property type="entry name" value="Kinase-like_dom_sf"/>
</dbReference>
<dbReference type="Proteomes" id="UP001633002">
    <property type="component" value="Unassembled WGS sequence"/>
</dbReference>
<accession>A0ABD3GAN8</accession>
<evidence type="ECO:0000256" key="1">
    <source>
        <dbReference type="SAM" id="MobiDB-lite"/>
    </source>
</evidence>
<feature type="region of interest" description="Disordered" evidence="1">
    <location>
        <begin position="202"/>
        <end position="222"/>
    </location>
</feature>
<feature type="region of interest" description="Disordered" evidence="1">
    <location>
        <begin position="267"/>
        <end position="306"/>
    </location>
</feature>
<organism evidence="2 3">
    <name type="scientific">Riccia sorocarpa</name>
    <dbReference type="NCBI Taxonomy" id="122646"/>
    <lineage>
        <taxon>Eukaryota</taxon>
        <taxon>Viridiplantae</taxon>
        <taxon>Streptophyta</taxon>
        <taxon>Embryophyta</taxon>
        <taxon>Marchantiophyta</taxon>
        <taxon>Marchantiopsida</taxon>
        <taxon>Marchantiidae</taxon>
        <taxon>Marchantiales</taxon>
        <taxon>Ricciaceae</taxon>
        <taxon>Riccia</taxon>
    </lineage>
</organism>